<name>A0A133ULA6_9EURY</name>
<dbReference type="SUPFAM" id="SSF117856">
    <property type="entry name" value="AF0104/ALDC/Ptd012-like"/>
    <property type="match status" value="1"/>
</dbReference>
<accession>A0A133ULA6</accession>
<sequence>MVFFKKLEFFKFQIANQKEVGLLKTKRSDGKIFVRLNRGEEVIAKMKELREKYDIKNGFFHGIGAVDKLKTEGVVNLFLSPLSPLRSAPRPRIVPSSSA</sequence>
<reference evidence="1 2" key="1">
    <citation type="journal article" date="2016" name="Sci. Rep.">
        <title>Metabolic traits of an uncultured archaeal lineage -MSBL1- from brine pools of the Red Sea.</title>
        <authorList>
            <person name="Mwirichia R."/>
            <person name="Alam I."/>
            <person name="Rashid M."/>
            <person name="Vinu M."/>
            <person name="Ba-Alawi W."/>
            <person name="Anthony Kamau A."/>
            <person name="Kamanda Ngugi D."/>
            <person name="Goker M."/>
            <person name="Klenk H.P."/>
            <person name="Bajic V."/>
            <person name="Stingl U."/>
        </authorList>
    </citation>
    <scope>NUCLEOTIDE SEQUENCE [LARGE SCALE GENOMIC DNA]</scope>
    <source>
        <strain evidence="1">SCGC-AAA259I07</strain>
    </source>
</reference>
<dbReference type="EMBL" id="LHXQ01000018">
    <property type="protein sequence ID" value="KXA95008.1"/>
    <property type="molecule type" value="Genomic_DNA"/>
</dbReference>
<dbReference type="AlphaFoldDB" id="A0A133ULA6"/>
<keyword evidence="2" id="KW-1185">Reference proteome</keyword>
<evidence type="ECO:0000313" key="1">
    <source>
        <dbReference type="EMBL" id="KXA95008.1"/>
    </source>
</evidence>
<dbReference type="Proteomes" id="UP000070155">
    <property type="component" value="Unassembled WGS sequence"/>
</dbReference>
<dbReference type="Gene3D" id="3.30.1330.80">
    <property type="entry name" value="Hypothetical protein, similar to alpha- acetolactate decarboxylase, domain 2"/>
    <property type="match status" value="1"/>
</dbReference>
<gene>
    <name evidence="1" type="ORF">AKJ36_01720</name>
</gene>
<comment type="caution">
    <text evidence="1">The sequence shown here is derived from an EMBL/GenBank/DDBJ whole genome shotgun (WGS) entry which is preliminary data.</text>
</comment>
<evidence type="ECO:0000313" key="2">
    <source>
        <dbReference type="Proteomes" id="UP000070155"/>
    </source>
</evidence>
<proteinExistence type="predicted"/>
<organism evidence="1 2">
    <name type="scientific">candidate division MSBL1 archaeon SCGC-AAA259I07</name>
    <dbReference type="NCBI Taxonomy" id="1698266"/>
    <lineage>
        <taxon>Archaea</taxon>
        <taxon>Methanobacteriati</taxon>
        <taxon>Methanobacteriota</taxon>
        <taxon>candidate division MSBL1</taxon>
    </lineage>
</organism>
<protein>
    <submittedName>
        <fullName evidence="1">Uncharacterized protein</fullName>
    </submittedName>
</protein>